<accession>A0A2A4F749</accession>
<keyword evidence="3" id="KW-0479">Metal-binding</keyword>
<evidence type="ECO:0000313" key="8">
    <source>
        <dbReference type="EMBL" id="PCE28522.1"/>
    </source>
</evidence>
<gene>
    <name evidence="8" type="ORF">BZL54_28775</name>
</gene>
<evidence type="ECO:0000256" key="2">
    <source>
        <dbReference type="ARBA" id="ARBA00001946"/>
    </source>
</evidence>
<evidence type="ECO:0000313" key="9">
    <source>
        <dbReference type="Proteomes" id="UP000217994"/>
    </source>
</evidence>
<keyword evidence="4" id="KW-0378">Hydrolase</keyword>
<comment type="cofactor">
    <cofactor evidence="1">
        <name>Mn(2+)</name>
        <dbReference type="ChEBI" id="CHEBI:29035"/>
    </cofactor>
</comment>
<organism evidence="8 9">
    <name type="scientific">Burkholderia ubonensis subsp. mesacidophila</name>
    <dbReference type="NCBI Taxonomy" id="265293"/>
    <lineage>
        <taxon>Bacteria</taxon>
        <taxon>Pseudomonadati</taxon>
        <taxon>Pseudomonadota</taxon>
        <taxon>Betaproteobacteria</taxon>
        <taxon>Burkholderiales</taxon>
        <taxon>Burkholderiaceae</taxon>
        <taxon>Burkholderia</taxon>
        <taxon>Burkholderia cepacia complex</taxon>
    </lineage>
</organism>
<dbReference type="GO" id="GO:0046872">
    <property type="term" value="F:metal ion binding"/>
    <property type="evidence" value="ECO:0007669"/>
    <property type="project" value="UniProtKB-KW"/>
</dbReference>
<dbReference type="PANTHER" id="PTHR12992">
    <property type="entry name" value="NUDIX HYDROLASE"/>
    <property type="match status" value="1"/>
</dbReference>
<protein>
    <submittedName>
        <fullName evidence="8">CoA pyrophosphatase</fullName>
    </submittedName>
</protein>
<sequence>MTRRLIINPEVQPVEGTSAGLPPIDHERMTPSGMRDRFARQLEWTVEPYESRVAEGVDLRSAAVLVPLVVREAGLTVLLTQRADHLNDHAGQVSFPGGRREPFDRDATATALREAKEEIGLAGEQVEILGALPDYLTGTGFCVTPVVGLVHPPFTVQADTFEVAEIFEVPLAFLMNPANHQIRLFRWDGGERRFFAMPYPRGDEGGDYFIWGATAAMLRNLYRFLAAK</sequence>
<dbReference type="Proteomes" id="UP000217994">
    <property type="component" value="Unassembled WGS sequence"/>
</dbReference>
<feature type="domain" description="Nudix hydrolase" evidence="7">
    <location>
        <begin position="59"/>
        <end position="191"/>
    </location>
</feature>
<keyword evidence="6" id="KW-0464">Manganese</keyword>
<keyword evidence="5" id="KW-0460">Magnesium</keyword>
<dbReference type="PROSITE" id="PS51462">
    <property type="entry name" value="NUDIX"/>
    <property type="match status" value="1"/>
</dbReference>
<dbReference type="GO" id="GO:0010945">
    <property type="term" value="F:coenzyme A diphosphatase activity"/>
    <property type="evidence" value="ECO:0007669"/>
    <property type="project" value="InterPro"/>
</dbReference>
<evidence type="ECO:0000259" key="7">
    <source>
        <dbReference type="PROSITE" id="PS51462"/>
    </source>
</evidence>
<evidence type="ECO:0000256" key="5">
    <source>
        <dbReference type="ARBA" id="ARBA00022842"/>
    </source>
</evidence>
<comment type="cofactor">
    <cofactor evidence="2">
        <name>Mg(2+)</name>
        <dbReference type="ChEBI" id="CHEBI:18420"/>
    </cofactor>
</comment>
<evidence type="ECO:0000256" key="6">
    <source>
        <dbReference type="ARBA" id="ARBA00023211"/>
    </source>
</evidence>
<dbReference type="EMBL" id="MTZU01000090">
    <property type="protein sequence ID" value="PCE28522.1"/>
    <property type="molecule type" value="Genomic_DNA"/>
</dbReference>
<evidence type="ECO:0000256" key="3">
    <source>
        <dbReference type="ARBA" id="ARBA00022723"/>
    </source>
</evidence>
<reference evidence="8 9" key="1">
    <citation type="submission" date="2017-01" db="EMBL/GenBank/DDBJ databases">
        <title>Whole-Genome Shotgun Sequencing of Two beta-Proteobacterial Species in Search of the Bulgecin Biosynthetic Cluster.</title>
        <authorList>
            <person name="Horsman M.E."/>
            <person name="Marous D.R."/>
            <person name="Li R."/>
            <person name="Oliver R.A."/>
            <person name="Byun B."/>
            <person name="Emrich S.J."/>
            <person name="Boggess B."/>
            <person name="Townsend C.A."/>
            <person name="Mobashery S."/>
        </authorList>
    </citation>
    <scope>NUCLEOTIDE SEQUENCE [LARGE SCALE GENOMIC DNA]</scope>
    <source>
        <strain evidence="8 9">ATCC 31433</strain>
    </source>
</reference>
<evidence type="ECO:0000256" key="4">
    <source>
        <dbReference type="ARBA" id="ARBA00022801"/>
    </source>
</evidence>
<dbReference type="PANTHER" id="PTHR12992:SF11">
    <property type="entry name" value="MITOCHONDRIAL COENZYME A DIPHOSPHATASE NUDT8"/>
    <property type="match status" value="1"/>
</dbReference>
<dbReference type="InterPro" id="IPR000086">
    <property type="entry name" value="NUDIX_hydrolase_dom"/>
</dbReference>
<dbReference type="CDD" id="cd03426">
    <property type="entry name" value="NUDIX_CoAse_Nudt7"/>
    <property type="match status" value="1"/>
</dbReference>
<comment type="caution">
    <text evidence="8">The sequence shown here is derived from an EMBL/GenBank/DDBJ whole genome shotgun (WGS) entry which is preliminary data.</text>
</comment>
<dbReference type="InterPro" id="IPR045121">
    <property type="entry name" value="CoAse"/>
</dbReference>
<evidence type="ECO:0000256" key="1">
    <source>
        <dbReference type="ARBA" id="ARBA00001936"/>
    </source>
</evidence>
<dbReference type="Gene3D" id="3.90.79.10">
    <property type="entry name" value="Nucleoside Triphosphate Pyrophosphohydrolase"/>
    <property type="match status" value="1"/>
</dbReference>
<dbReference type="NCBIfam" id="NF007980">
    <property type="entry name" value="PRK10707.1"/>
    <property type="match status" value="1"/>
</dbReference>
<dbReference type="Pfam" id="PF00293">
    <property type="entry name" value="NUDIX"/>
    <property type="match status" value="1"/>
</dbReference>
<dbReference type="InterPro" id="IPR015797">
    <property type="entry name" value="NUDIX_hydrolase-like_dom_sf"/>
</dbReference>
<dbReference type="AlphaFoldDB" id="A0A2A4F749"/>
<name>A0A2A4F749_9BURK</name>
<dbReference type="SUPFAM" id="SSF55811">
    <property type="entry name" value="Nudix"/>
    <property type="match status" value="1"/>
</dbReference>
<dbReference type="GeneID" id="69002114"/>
<proteinExistence type="predicted"/>
<dbReference type="RefSeq" id="WP_084901567.1">
    <property type="nucleotide sequence ID" value="NZ_CP020737.1"/>
</dbReference>